<organism evidence="2 3">
    <name type="scientific">Thyridium curvatum</name>
    <dbReference type="NCBI Taxonomy" id="1093900"/>
    <lineage>
        <taxon>Eukaryota</taxon>
        <taxon>Fungi</taxon>
        <taxon>Dikarya</taxon>
        <taxon>Ascomycota</taxon>
        <taxon>Pezizomycotina</taxon>
        <taxon>Sordariomycetes</taxon>
        <taxon>Sordariomycetidae</taxon>
        <taxon>Thyridiales</taxon>
        <taxon>Thyridiaceae</taxon>
        <taxon>Thyridium</taxon>
    </lineage>
</organism>
<dbReference type="Gene3D" id="3.50.50.60">
    <property type="entry name" value="FAD/NAD(P)-binding domain"/>
    <property type="match status" value="1"/>
</dbReference>
<protein>
    <recommendedName>
        <fullName evidence="1">FAD dependent oxidoreductase domain-containing protein</fullName>
    </recommendedName>
</protein>
<gene>
    <name evidence="2" type="ORF">E0L32_003986</name>
</gene>
<dbReference type="EMBL" id="SKBQ01000018">
    <property type="protein sequence ID" value="TPX16337.1"/>
    <property type="molecule type" value="Genomic_DNA"/>
</dbReference>
<reference evidence="2 3" key="1">
    <citation type="submission" date="2019-06" db="EMBL/GenBank/DDBJ databases">
        <title>Draft genome sequence of the filamentous fungus Phialemoniopsis curvata isolated from diesel fuel.</title>
        <authorList>
            <person name="Varaljay V.A."/>
            <person name="Lyon W.J."/>
            <person name="Crouch A.L."/>
            <person name="Drake C.E."/>
            <person name="Hollomon J.M."/>
            <person name="Nadeau L.J."/>
            <person name="Nunn H.S."/>
            <person name="Stevenson B.S."/>
            <person name="Bojanowski C.L."/>
            <person name="Crookes-Goodson W.J."/>
        </authorList>
    </citation>
    <scope>NUCLEOTIDE SEQUENCE [LARGE SCALE GENOMIC DNA]</scope>
    <source>
        <strain evidence="2 3">D216</strain>
    </source>
</reference>
<dbReference type="PANTHER" id="PTHR13847">
    <property type="entry name" value="SARCOSINE DEHYDROGENASE-RELATED"/>
    <property type="match status" value="1"/>
</dbReference>
<keyword evidence="3" id="KW-1185">Reference proteome</keyword>
<evidence type="ECO:0000313" key="3">
    <source>
        <dbReference type="Proteomes" id="UP000319257"/>
    </source>
</evidence>
<dbReference type="InterPro" id="IPR036188">
    <property type="entry name" value="FAD/NAD-bd_sf"/>
</dbReference>
<feature type="domain" description="FAD dependent oxidoreductase" evidence="1">
    <location>
        <begin position="46"/>
        <end position="416"/>
    </location>
</feature>
<dbReference type="SUPFAM" id="SSF51905">
    <property type="entry name" value="FAD/NAD(P)-binding domain"/>
    <property type="match status" value="1"/>
</dbReference>
<dbReference type="OrthoDB" id="429143at2759"/>
<name>A0A507B913_9PEZI</name>
<dbReference type="Pfam" id="PF01266">
    <property type="entry name" value="DAO"/>
    <property type="match status" value="1"/>
</dbReference>
<evidence type="ECO:0000313" key="2">
    <source>
        <dbReference type="EMBL" id="TPX16337.1"/>
    </source>
</evidence>
<dbReference type="PANTHER" id="PTHR13847:SF260">
    <property type="entry name" value="FAD DEPENDENT OXIDOREDUCTASE DOMAIN-CONTAINING PROTEIN"/>
    <property type="match status" value="1"/>
</dbReference>
<dbReference type="Proteomes" id="UP000319257">
    <property type="component" value="Unassembled WGS sequence"/>
</dbReference>
<evidence type="ECO:0000259" key="1">
    <source>
        <dbReference type="Pfam" id="PF01266"/>
    </source>
</evidence>
<dbReference type="STRING" id="1093900.A0A507B913"/>
<dbReference type="Gene3D" id="3.30.9.10">
    <property type="entry name" value="D-Amino Acid Oxidase, subunit A, domain 2"/>
    <property type="match status" value="1"/>
</dbReference>
<accession>A0A507B913</accession>
<dbReference type="AlphaFoldDB" id="A0A507B913"/>
<dbReference type="RefSeq" id="XP_030998048.1">
    <property type="nucleotide sequence ID" value="XM_031138345.1"/>
</dbReference>
<dbReference type="GeneID" id="41971433"/>
<dbReference type="InterPro" id="IPR006076">
    <property type="entry name" value="FAD-dep_OxRdtase"/>
</dbReference>
<dbReference type="InParanoid" id="A0A507B913"/>
<sequence length="430" mass="46853">MSQPTLSPRPSLPHPTPGLSFWHRTTRAFPYLNSNSTAAVPPSSKYVVIGSGIAGALTTFSLIKEQGIPANDILILEAREAVSGPSGKNAGHVRPDAFRGFSMYATVHGPEQALKIIENEKLVFERVAAFVKNNDVPCDFHHTTTFDVCLTPEFAALELKSFQEYEKAGGDLSHVRFYEGDKAKTKTGVQSTVAAYEWPAGSIHPAKLAQWLLSSVIEKGARLWTHCPATSIARSSPTSGWDIHTPRGSIAAEQVIHCTNAYASYLLPQLQESITPNIAQAHSIIPSAGLAGENALHNTYSLRYSLHHFYSLIQRQGDGTLVLGASRTNPKLSQKTRDSLVDFDDSGCQEEIVEDALHTFNALFPESARLGQKRQGEGLDQAWTGIIAKSVDLVPWVGELDGFEGQWVCAGFNGHGEFLLILTTIICLIY</sequence>
<comment type="caution">
    <text evidence="2">The sequence shown here is derived from an EMBL/GenBank/DDBJ whole genome shotgun (WGS) entry which is preliminary data.</text>
</comment>
<dbReference type="GO" id="GO:0005737">
    <property type="term" value="C:cytoplasm"/>
    <property type="evidence" value="ECO:0007669"/>
    <property type="project" value="TreeGrafter"/>
</dbReference>
<proteinExistence type="predicted"/>